<dbReference type="KEGG" id="char:105888586"/>
<reference evidence="7" key="1">
    <citation type="submission" date="2025-08" db="UniProtKB">
        <authorList>
            <consortium name="RefSeq"/>
        </authorList>
    </citation>
    <scope>IDENTIFICATION</scope>
</reference>
<dbReference type="GO" id="GO:0030218">
    <property type="term" value="P:erythrocyte differentiation"/>
    <property type="evidence" value="ECO:0007669"/>
    <property type="project" value="Ensembl"/>
</dbReference>
<proteinExistence type="predicted"/>
<evidence type="ECO:0000256" key="4">
    <source>
        <dbReference type="PROSITE-ProRule" id="PRU00134"/>
    </source>
</evidence>
<keyword evidence="1" id="KW-0479">Metal-binding</keyword>
<evidence type="ECO:0000256" key="2">
    <source>
        <dbReference type="ARBA" id="ARBA00022771"/>
    </source>
</evidence>
<dbReference type="Proteomes" id="UP000515152">
    <property type="component" value="Chromosome 13"/>
</dbReference>
<keyword evidence="6" id="KW-1185">Reference proteome</keyword>
<dbReference type="GO" id="GO:0008270">
    <property type="term" value="F:zinc ion binding"/>
    <property type="evidence" value="ECO:0007669"/>
    <property type="project" value="UniProtKB-KW"/>
</dbReference>
<dbReference type="InterPro" id="IPR002893">
    <property type="entry name" value="Znf_MYND"/>
</dbReference>
<dbReference type="PROSITE" id="PS50865">
    <property type="entry name" value="ZF_MYND_2"/>
    <property type="match status" value="1"/>
</dbReference>
<dbReference type="OrthoDB" id="443682at2759"/>
<dbReference type="Gene3D" id="6.10.140.2220">
    <property type="match status" value="1"/>
</dbReference>
<gene>
    <name evidence="7" type="primary">pdcd2</name>
</gene>
<accession>A0A6P3VF02</accession>
<dbReference type="Pfam" id="PF01753">
    <property type="entry name" value="zf-MYND"/>
    <property type="match status" value="1"/>
</dbReference>
<sequence length="357" mass="40409">MAATKSDTSDKETGVMLGFVEEADAWQLCSPQFPSKVGGGPAWLSQSDLPTLSNLTCAKCQLPTAFLLQVYAPIVGQDCSFHRTLFVFCCKTPTCHTRNNNQCFKVFRSQLSRKNDFYPYEPPLDEECEESGGDLALESRIKLCRLCGCPGQKACSRCHAVIYCSKEHQTIDWKHSHKKECCKEAATITVVHTSPFLFPEFELVTEPEQFGGKDELTVDVEDSETNPTDNDLDENELEDMALHETQDSKVVQKFKQRTSVEPHQVLRYERGGSPLWVSSEHKPHEENIPKCPCGAKRFFEFQVMPQLLINLKVDSTDASIDWGTLVVYTCADSCDQGNKYVPEFIWKQDFYMDQLPV</sequence>
<dbReference type="RefSeq" id="XP_012669777.2">
    <property type="nucleotide sequence ID" value="XM_012814323.3"/>
</dbReference>
<dbReference type="GO" id="GO:0060218">
    <property type="term" value="P:hematopoietic stem cell differentiation"/>
    <property type="evidence" value="ECO:0007669"/>
    <property type="project" value="Ensembl"/>
</dbReference>
<dbReference type="GO" id="GO:0005737">
    <property type="term" value="C:cytoplasm"/>
    <property type="evidence" value="ECO:0007669"/>
    <property type="project" value="InterPro"/>
</dbReference>
<evidence type="ECO:0000259" key="5">
    <source>
        <dbReference type="PROSITE" id="PS50865"/>
    </source>
</evidence>
<dbReference type="GO" id="GO:0007088">
    <property type="term" value="P:regulation of mitotic nuclear division"/>
    <property type="evidence" value="ECO:0007669"/>
    <property type="project" value="Ensembl"/>
</dbReference>
<feature type="domain" description="MYND-type" evidence="5">
    <location>
        <begin position="144"/>
        <end position="181"/>
    </location>
</feature>
<evidence type="ECO:0000313" key="6">
    <source>
        <dbReference type="Proteomes" id="UP000515152"/>
    </source>
</evidence>
<dbReference type="AlphaFoldDB" id="A0A6P3VF02"/>
<keyword evidence="2 4" id="KW-0863">Zinc-finger</keyword>
<evidence type="ECO:0000313" key="7">
    <source>
        <dbReference type="RefSeq" id="XP_012669777.2"/>
    </source>
</evidence>
<dbReference type="CTD" id="5134"/>
<dbReference type="PANTHER" id="PTHR12298:SF4">
    <property type="entry name" value="PROGRAMMED CELL DEATH PROTEIN 2"/>
    <property type="match status" value="1"/>
</dbReference>
<evidence type="ECO:0000256" key="1">
    <source>
        <dbReference type="ARBA" id="ARBA00022723"/>
    </source>
</evidence>
<dbReference type="Pfam" id="PF04194">
    <property type="entry name" value="PDCD2_C"/>
    <property type="match status" value="1"/>
</dbReference>
<dbReference type="PANTHER" id="PTHR12298">
    <property type="entry name" value="PCDC2 PROGRAMMED CELL DEATH PROTEIN 2 -RELATED"/>
    <property type="match status" value="1"/>
</dbReference>
<protein>
    <submittedName>
        <fullName evidence="7">Programmed cell death protein 2 isoform X1</fullName>
    </submittedName>
</protein>
<name>A0A6P3VF02_CLUHA</name>
<keyword evidence="3" id="KW-0862">Zinc</keyword>
<dbReference type="SUPFAM" id="SSF144232">
    <property type="entry name" value="HIT/MYND zinc finger-like"/>
    <property type="match status" value="1"/>
</dbReference>
<dbReference type="GO" id="GO:0005634">
    <property type="term" value="C:nucleus"/>
    <property type="evidence" value="ECO:0007669"/>
    <property type="project" value="TreeGrafter"/>
</dbReference>
<organism evidence="6 7">
    <name type="scientific">Clupea harengus</name>
    <name type="common">Atlantic herring</name>
    <dbReference type="NCBI Taxonomy" id="7950"/>
    <lineage>
        <taxon>Eukaryota</taxon>
        <taxon>Metazoa</taxon>
        <taxon>Chordata</taxon>
        <taxon>Craniata</taxon>
        <taxon>Vertebrata</taxon>
        <taxon>Euteleostomi</taxon>
        <taxon>Actinopterygii</taxon>
        <taxon>Neopterygii</taxon>
        <taxon>Teleostei</taxon>
        <taxon>Clupei</taxon>
        <taxon>Clupeiformes</taxon>
        <taxon>Clupeoidei</taxon>
        <taxon>Clupeidae</taxon>
        <taxon>Clupea</taxon>
    </lineage>
</organism>
<evidence type="ECO:0000256" key="3">
    <source>
        <dbReference type="ARBA" id="ARBA00022833"/>
    </source>
</evidence>
<dbReference type="GeneID" id="105888586"/>
<dbReference type="InterPro" id="IPR007320">
    <property type="entry name" value="PDCD2_C"/>
</dbReference>